<keyword evidence="9" id="KW-0010">Activator</keyword>
<comment type="subcellular location">
    <subcellularLocation>
        <location evidence="1">Cytoplasm</location>
    </subcellularLocation>
</comment>
<dbReference type="PANTHER" id="PTHR33238:SF11">
    <property type="entry name" value="TRANSCRIPTIONAL REGULATOR MNTR"/>
    <property type="match status" value="1"/>
</dbReference>
<dbReference type="InterPro" id="IPR036421">
    <property type="entry name" value="Fe_dep_repressor_sf"/>
</dbReference>
<dbReference type="Pfam" id="PF01325">
    <property type="entry name" value="Fe_dep_repress"/>
    <property type="match status" value="1"/>
</dbReference>
<comment type="caution">
    <text evidence="15">The sequence shown here is derived from an EMBL/GenBank/DDBJ whole genome shotgun (WGS) entry which is preliminary data.</text>
</comment>
<evidence type="ECO:0000256" key="4">
    <source>
        <dbReference type="ARBA" id="ARBA00022490"/>
    </source>
</evidence>
<protein>
    <recommendedName>
        <fullName evidence="12">Manganese transport regulator</fullName>
    </recommendedName>
</protein>
<evidence type="ECO:0000256" key="7">
    <source>
        <dbReference type="ARBA" id="ARBA00023015"/>
    </source>
</evidence>
<gene>
    <name evidence="15" type="ORF">V8P97_06530</name>
</gene>
<feature type="domain" description="HTH dtxR-type" evidence="14">
    <location>
        <begin position="6"/>
        <end position="68"/>
    </location>
</feature>
<evidence type="ECO:0000313" key="16">
    <source>
        <dbReference type="Proteomes" id="UP001373159"/>
    </source>
</evidence>
<dbReference type="InterPro" id="IPR008988">
    <property type="entry name" value="Transcriptional_repressor_C"/>
</dbReference>
<dbReference type="InterPro" id="IPR001367">
    <property type="entry name" value="Fe_dep_repressor"/>
</dbReference>
<evidence type="ECO:0000256" key="13">
    <source>
        <dbReference type="SAM" id="MobiDB-lite"/>
    </source>
</evidence>
<dbReference type="Gene3D" id="1.10.10.10">
    <property type="entry name" value="Winged helix-like DNA-binding domain superfamily/Winged helix DNA-binding domain"/>
    <property type="match status" value="1"/>
</dbReference>
<keyword evidence="8" id="KW-0238">DNA-binding</keyword>
<keyword evidence="10" id="KW-0804">Transcription</keyword>
<evidence type="ECO:0000256" key="3">
    <source>
        <dbReference type="ARBA" id="ARBA00011738"/>
    </source>
</evidence>
<evidence type="ECO:0000313" key="15">
    <source>
        <dbReference type="EMBL" id="MEK0307113.1"/>
    </source>
</evidence>
<evidence type="ECO:0000256" key="10">
    <source>
        <dbReference type="ARBA" id="ARBA00023163"/>
    </source>
</evidence>
<dbReference type="SUPFAM" id="SSF46785">
    <property type="entry name" value="Winged helix' DNA-binding domain"/>
    <property type="match status" value="1"/>
</dbReference>
<dbReference type="EMBL" id="JBANBB010000002">
    <property type="protein sequence ID" value="MEK0307113.1"/>
    <property type="molecule type" value="Genomic_DNA"/>
</dbReference>
<dbReference type="Proteomes" id="UP001373159">
    <property type="component" value="Unassembled WGS sequence"/>
</dbReference>
<evidence type="ECO:0000256" key="11">
    <source>
        <dbReference type="ARBA" id="ARBA00023211"/>
    </source>
</evidence>
<dbReference type="SUPFAM" id="SSF50037">
    <property type="entry name" value="C-terminal domain of transcriptional repressors"/>
    <property type="match status" value="1"/>
</dbReference>
<dbReference type="Pfam" id="PF04023">
    <property type="entry name" value="FeoA"/>
    <property type="match status" value="1"/>
</dbReference>
<dbReference type="InterPro" id="IPR022689">
    <property type="entry name" value="Iron_dep_repressor"/>
</dbReference>
<keyword evidence="11" id="KW-0464">Manganese</keyword>
<sequence>MAVEDLSPSAQDYLKAIWDLQEWESDPVLPSAVAEKTGMRPSTVSGALTRLVEAGLVAHKPYGGIALTEEGRRSAVTMVRRHRLLETFLVRVLDYGWDEVHAEADALEHCVSDKMIARIDDILGHPSVDPHGDLIPGSDGALPDHRPTIALSQAGEGSLVRIERVSDEDSDMLRYLQDRGVVPGACFLVGRGSPYTQTLTITAYEAGRPSHAVRGAVQGEGPSPRDGEGGAGDGSPRQVRSLTLGDSAAELIRVSLVGPIGEE</sequence>
<dbReference type="InterPro" id="IPR050536">
    <property type="entry name" value="DtxR_MntR_Metal-Reg"/>
</dbReference>
<dbReference type="SMART" id="SM00899">
    <property type="entry name" value="FeoA"/>
    <property type="match status" value="1"/>
</dbReference>
<proteinExistence type="inferred from homology"/>
<dbReference type="Pfam" id="PF02742">
    <property type="entry name" value="Fe_dep_repr_C"/>
    <property type="match status" value="1"/>
</dbReference>
<comment type="subunit">
    <text evidence="3">Homodimer.</text>
</comment>
<keyword evidence="4" id="KW-0963">Cytoplasm</keyword>
<evidence type="ECO:0000256" key="8">
    <source>
        <dbReference type="ARBA" id="ARBA00023125"/>
    </source>
</evidence>
<comment type="similarity">
    <text evidence="2">Belongs to the DtxR/MntR family.</text>
</comment>
<keyword evidence="6" id="KW-0408">Iron</keyword>
<dbReference type="InterPro" id="IPR038157">
    <property type="entry name" value="FeoA_core_dom"/>
</dbReference>
<reference evidence="15 16" key="1">
    <citation type="submission" date="2024-02" db="EMBL/GenBank/DDBJ databases">
        <title>Bifidobacterium honeyensis sp. nov., isolated from the comb honey.</title>
        <authorList>
            <person name="Liu W."/>
            <person name="Li Y."/>
        </authorList>
    </citation>
    <scope>NUCLEOTIDE SEQUENCE [LARGE SCALE GENOMIC DNA]</scope>
    <source>
        <strain evidence="15 16">IMAU50988</strain>
    </source>
</reference>
<dbReference type="PANTHER" id="PTHR33238">
    <property type="entry name" value="IRON (METAL) DEPENDENT REPRESSOR, DTXR FAMILY"/>
    <property type="match status" value="1"/>
</dbReference>
<dbReference type="InterPro" id="IPR036388">
    <property type="entry name" value="WH-like_DNA-bd_sf"/>
</dbReference>
<dbReference type="SMART" id="SM00529">
    <property type="entry name" value="HTH_DTXR"/>
    <property type="match status" value="1"/>
</dbReference>
<evidence type="ECO:0000256" key="12">
    <source>
        <dbReference type="ARBA" id="ARBA00032593"/>
    </source>
</evidence>
<organism evidence="15 16">
    <name type="scientific">Bifidobacterium favimelis</name>
    <dbReference type="NCBI Taxonomy" id="3122979"/>
    <lineage>
        <taxon>Bacteria</taxon>
        <taxon>Bacillati</taxon>
        <taxon>Actinomycetota</taxon>
        <taxon>Actinomycetes</taxon>
        <taxon>Bifidobacteriales</taxon>
        <taxon>Bifidobacteriaceae</taxon>
        <taxon>Bifidobacterium</taxon>
    </lineage>
</organism>
<dbReference type="RefSeq" id="WP_340469827.1">
    <property type="nucleotide sequence ID" value="NZ_JBANBB010000002.1"/>
</dbReference>
<name>A0ABU8ZQG4_9BIFI</name>
<evidence type="ECO:0000256" key="1">
    <source>
        <dbReference type="ARBA" id="ARBA00004496"/>
    </source>
</evidence>
<keyword evidence="5" id="KW-0678">Repressor</keyword>
<dbReference type="Gene3D" id="2.30.30.90">
    <property type="match status" value="1"/>
</dbReference>
<dbReference type="Gene3D" id="1.10.60.10">
    <property type="entry name" value="Iron dependent repressor, metal binding and dimerisation domain"/>
    <property type="match status" value="1"/>
</dbReference>
<evidence type="ECO:0000256" key="6">
    <source>
        <dbReference type="ARBA" id="ARBA00023004"/>
    </source>
</evidence>
<evidence type="ECO:0000256" key="5">
    <source>
        <dbReference type="ARBA" id="ARBA00022491"/>
    </source>
</evidence>
<keyword evidence="7" id="KW-0805">Transcription regulation</keyword>
<dbReference type="InterPro" id="IPR007167">
    <property type="entry name" value="Fe-transptr_FeoA-like"/>
</dbReference>
<evidence type="ECO:0000256" key="2">
    <source>
        <dbReference type="ARBA" id="ARBA00007871"/>
    </source>
</evidence>
<feature type="region of interest" description="Disordered" evidence="13">
    <location>
        <begin position="214"/>
        <end position="243"/>
    </location>
</feature>
<dbReference type="InterPro" id="IPR022687">
    <property type="entry name" value="HTH_DTXR"/>
</dbReference>
<dbReference type="PROSITE" id="PS50944">
    <property type="entry name" value="HTH_DTXR"/>
    <property type="match status" value="1"/>
</dbReference>
<evidence type="ECO:0000256" key="9">
    <source>
        <dbReference type="ARBA" id="ARBA00023159"/>
    </source>
</evidence>
<dbReference type="SUPFAM" id="SSF47979">
    <property type="entry name" value="Iron-dependent repressor protein, dimerization domain"/>
    <property type="match status" value="1"/>
</dbReference>
<evidence type="ECO:0000259" key="14">
    <source>
        <dbReference type="PROSITE" id="PS50944"/>
    </source>
</evidence>
<dbReference type="InterPro" id="IPR036390">
    <property type="entry name" value="WH_DNA-bd_sf"/>
</dbReference>
<accession>A0ABU8ZQG4</accession>
<keyword evidence="16" id="KW-1185">Reference proteome</keyword>